<dbReference type="InterPro" id="IPR006558">
    <property type="entry name" value="LamG-like"/>
</dbReference>
<dbReference type="Gene3D" id="2.60.120.200">
    <property type="match status" value="2"/>
</dbReference>
<evidence type="ECO:0000256" key="1">
    <source>
        <dbReference type="ARBA" id="ARBA00022729"/>
    </source>
</evidence>
<evidence type="ECO:0000313" key="4">
    <source>
        <dbReference type="EMBL" id="AIX17521.1"/>
    </source>
</evidence>
<dbReference type="InterPro" id="IPR023366">
    <property type="entry name" value="ATP_synth_asu-like_sf"/>
</dbReference>
<accession>A0A0E3EW82</accession>
<protein>
    <submittedName>
        <fullName evidence="4">Structural protein</fullName>
    </submittedName>
</protein>
<name>A0A0E3EW82_9CAUD</name>
<dbReference type="Gene3D" id="2.40.30.20">
    <property type="match status" value="1"/>
</dbReference>
<dbReference type="Pfam" id="PF13385">
    <property type="entry name" value="Laminin_G_3"/>
    <property type="match status" value="1"/>
</dbReference>
<dbReference type="InterPro" id="IPR025924">
    <property type="entry name" value="YHYH_dom"/>
</dbReference>
<dbReference type="SMART" id="SM00560">
    <property type="entry name" value="LamGL"/>
    <property type="match status" value="1"/>
</dbReference>
<dbReference type="Proteomes" id="UP000185339">
    <property type="component" value="Segment"/>
</dbReference>
<proteinExistence type="predicted"/>
<feature type="domain" description="LamG-like jellyroll fold" evidence="3">
    <location>
        <begin position="4118"/>
        <end position="4247"/>
    </location>
</feature>
<organism evidence="4 5">
    <name type="scientific">Synechococcus phage ACG-2014b</name>
    <dbReference type="NCBI Taxonomy" id="1493508"/>
    <lineage>
        <taxon>Viruses</taxon>
        <taxon>Duplodnaviria</taxon>
        <taxon>Heunggongvirae</taxon>
        <taxon>Uroviricota</taxon>
        <taxon>Caudoviricetes</taxon>
        <taxon>Pantevenvirales</taxon>
        <taxon>Kyanoviridae</taxon>
        <taxon>Nereusvirus</taxon>
        <taxon>Nereusvirus tusconc4</taxon>
    </lineage>
</organism>
<gene>
    <name evidence="4" type="ORF">Syn7803C66_84</name>
</gene>
<evidence type="ECO:0000313" key="5">
    <source>
        <dbReference type="Proteomes" id="UP000185339"/>
    </source>
</evidence>
<dbReference type="Pfam" id="PF14240">
    <property type="entry name" value="YHYH"/>
    <property type="match status" value="1"/>
</dbReference>
<evidence type="ECO:0000259" key="3">
    <source>
        <dbReference type="SMART" id="SM00560"/>
    </source>
</evidence>
<dbReference type="EMBL" id="KJ019041">
    <property type="protein sequence ID" value="AIX17521.1"/>
    <property type="molecule type" value="Genomic_DNA"/>
</dbReference>
<keyword evidence="2" id="KW-1015">Disulfide bond</keyword>
<reference evidence="4 5" key="1">
    <citation type="submission" date="2013-12" db="EMBL/GenBank/DDBJ databases">
        <title>Ecological redundancy of diverse viral populations within a natural community.</title>
        <authorList>
            <person name="Gregory A.C."/>
            <person name="LaButti K."/>
            <person name="Copeland A."/>
            <person name="Woyke T."/>
            <person name="Sullivan M.B."/>
        </authorList>
    </citation>
    <scope>NUCLEOTIDE SEQUENCE [LARGE SCALE GENOMIC DNA]</scope>
    <source>
        <strain evidence="4">Syn7803C66</strain>
    </source>
</reference>
<sequence>MNINKVSNAVSNQLPDFIPSEYELFGKFIQYYYKSQEKTGLGQNILNNFLEYLDIDKLDIDILDGATILVEPIDSSDTTITVENIDKFLPENGSIKINDEVIFYEGISGSPNVSFRPGVSYEQVKIKQIELQSPLRNFDGTARSFALLSEDRPVTPISAQHLLVQVYGEYLVPGIDYDISGTSIVFTEAPRAVLTSDSSDLTSIKYFSGFVENNIFALNDISASFGDGKTEFQVTRNGSTFIPELDEYVIAYYDGTLLTPKVNYVFDDDLLIFRGIVPLKGRKLTLFYVDAPIPSFGSGAAAHARINNEGEITSINIDETGSSYRFDYPPAISIDSEEGTAGAAKALINGVKNLQLIFGGVGYSDTNPPIVNVEAPTQEGSTAAKLSATVVGGTVTGLTLTDSGSGYTAVPRITFQQPGGAVVEPPTIVNGSISGQIVVSSGGSGYTTAPEIYIDEPTGNNPIKASLETEITNGKVTAVNILNSGQGYTTTPRIKIIEPTGAQVLETVVDSDGRVITIEILEGGAGYDDVPSVYIIDDRTDASTGAYLGGSGAQAVASVFNGRITDINITEFGTGYSQTQPPKVIIQSPPQASASVEIGINEITGFEILQPGRGYSKAQFLNCARAASGITGYTEDGNAIFSNNTAASVHNIGDTTTCLDAVFVKRLLDKYTEQFLPNVPELDYKKIDVRTAIKNIKSFYQTKGTTFSIEYLFKLLYGETIDVSYPKDQIIKPSAATWSINTILRATLESGDPRNIQDALISQVADIADVNVQDASALVENYIAINTANTTIYELVLSEETIQGTFVVPYKTRLAEPLGEDDSIITVDSTIGWPERNGEFILGGSEVVRYKEKSLNQFIECTRLSPGSIGLNPYVWDSATEVVSNFKVVLNRGTTQEVVMNIVGIVDAQQTNLTDTGSYYLPGDKLTVAKLGGTGEQPLLTTWLYNVKKLIEVTGITFGGVDDRFATVTCSNNHGLLVGDEVTIYGANPIIYNGTFEVTSRDNDTVFQYQLPQTALVAPQGNILVSVNLNKGKSTNTPINNSISSYTTNIQNSFFNDNYVYVASTGIPNYNVGPFVGSALLPGNQRKLNRFVQSPSTISTKNVISPGPIGTWVNGVSVWSYKSTLSKTFGPITSITISNAGQDYDAASPPSASITGGGGSGATAEVVVNGSVSSISVDTGGSGYTSSPLVSIVGGGGSGASATAIITKGSVSNILITSGGTGYTSQPEITIVGGGGTGATGTASVRGPIKSVNLSSAGSSYISSPTVTVSSGVGAVAQAIVNNGRIISIAIISGGSGYTTAPEVQIQGIGFGAKAQAIIDTEGENAGKVTSIQIDNRGINYTQGTTVINLTSVGQDAIFSANVFQWTYNLQESATFDDSQGSVFEGYNTQYGGEYAHLSNPQRLRYILGDNLIKNNSDVIVEQETQLEHSPIIGWAFDGNPIYGPYGYTDPTDQSSNITKISSSHRLKTDLVFDDITNPTPVRTEGPLLSTDVAGTYVEDYEYVFNLGDLDQYNGRFCKTPQFPNGRYCYFVTIDNTEAGNAVFPYVLGSDFNSVVDSWNLDEDATQQNIPRGVVRYRDPYQNVDIDVERTPNASTNSLSLENGDILRFEVEDENRDGVISQDETDDPDEILEEPPLQIFDYFPKVKTESKVDIEVETISRFENASITDFVVENAGTSYQVDDKLIFNNDGTGGSGASARVSRIKGETINSFGYQYRQGLNYGQITTEVPHTLEVNDTIFVDYSENIETTNKEFSVRQLKGIEEVTIDQTGSGYNEDIPPTIVIDGDGESAELEAVVDSIGSIKTVNIINSGNSYTENPRVILSHPQIFKKADYFIAKFANQENVKVNDIFVNQNKETFICGSTPDDSGNTVAFIAKLSAGGVKEWEKTLELTSGLNYAELQKIYVEGNTVWVAGINKPNSSILGAYNPDIIVAKYNQSSDGLSATLEFQKAYAGISGASRSDNITSIIGTTDNRVIIGGFTNTNSPYPYDAFVGILDSSGTFTVKRKIVSSNGNEEIKDLLLDSAGNLYFLLETSTSQNAGDRNFAIGKATITNTAITTVWINEITNNAYSFLDISFAIDEFDDIYVTSTLQLKSDDTTRDSFWVGKYNTSGSLLWNYRYVAPGRDINLAPKCVLDIFSELNIAFTRVDNVTDKKTVDLVKLDYKGKIVNHTTNDFTENTVEGITVNSIDVDNSGDPYIFGQTSWNRNEAIFTFDSDLSDTTTHHTLTTLGLGGSIERDTDGYLKIFGFQTGASTVFENSAAKIAATSLSNALQDDFVIEFLLYKDAAGSNAETLSADKQSLIAIGDAQSTTGGLWLYYNTDGTANDGRIEMVVTNNSTIFSGASAATGTNTGLFADDTWQLISLRKESNTFKVYVNGIEQISATISDTSLGSKDIHIGNVPGFPSAGGFIEGNQGQFFIDSLRIRNRAVTVTAPSDFGDPLALPGAVTIALDHTFVDTAWFTQQHARYDYIDYESFGLKVDKNSDVTRRGTFNSNTNSNYGFTRTAVTPVTGVALTIVSVGYALAEVGFQTLDLSTAITTMSEGTLNLTYSRDVWSSRTATVPSPGSQKLKVTANVRNRYYFKTFNLLKIDNVQELTINQSFNFTVGAKLVIKNGASFVNSGYITRVDFPNKKVYVAINNNSWTNDVNVYELSTEQFDEQSTYNIVGPVPNDVNEIAQTFPDIVNTTPGTFDIDLATFDAPEEIGGTNNLDEYAKFKSYADNDYSVKIVEVSGSSSYVVGSVVTLTSSDVSFNSSSSTVQITNLTGVLKITLISNLSKILQVTAVNNSDTVYCVSDALHYLSVSEQIFVDGNPNEEVSGIVYDEYDGSFPVERVISPIEFTYKLPQNAVSSPATTGSSVTVLVKSPTLKMYYGHQYLFNLSHSSMLGGNLSFAKDPLYKLEYSFNSIERIGTPGVTGQGVPTPTVKFKVTEDVITNISYYFDPSRPGAADSPVISDSYLDVTFSPYVGTFTVDSTSGGTITTGDNTFQFILPNQPEAAATIANASYSTSSKKAVGAISNIRIVNPGGFYTKLPIVSSIESNRKIERVEINEPGTEYAVGTYRGVPISGDGEGGIVQIAVADGTDEEGVLIPGQIQSVVVTSPGKGYTVANIDIEAISGILGSGLTGSGAELNVIIPASGSGASLFTLGEEIGKIKNLKNNNFGFDYSHDYTLRPEISFPINAQLTATSILDSITVTDPGSGYTQAPTVVISGGGGTGAVAVSTIKNGRLFAIEVKDPGSGYSSQPQVNLKSSFNYVINIDLGLLQFAFPHGIQNGSEVTLNVTDTGEGLDFPLAAGAIGRLNGSNTYYAIAGAANSLEDDQLKLAITSANAELGDAISYVNAGTGRQSVLTESFGGAAEANVITSTFLEGELVYQGDTLENATAQGYVSTNSGWQVGPRILKMINYTGTFTVGQTITGVISKSSGVISKLKIARGVLEVGSITKTTGQFVDDVGKPSEIIQKIQDSYYYQDFSYAVKSSVSISEWKDVLVRNVHPASFKVFGELSISDFTTIPNKETDFELTKSVELANEAIVPNIQNFTLVEPIYSEFNNTEILFRQKRLISSENILTSVVQRIDDISNLFDGVRTAFPLTVNNGDSVIASANQLMVIMNGVVQTPEVAFELQSDSIVFSEPPAPPASVKYVNVQISPITIIENTFASTSGIVPTVGQTLTGTGSGARLTITRVTATTVNIGSQENPNNVQKELIEGFFTEGSAFSTSELVLGNTTGFSALFETAVTVANNGLFEFGESVSDLSGDTAIIEDINLEKGSETPIAKLRYTVGPSTTSFETIDQTSDINTPAPVASGVFVVDKNYQIGSEIIKVTGITQNSQSTTLTVVRGQLGTSSGGIQQSTPLYGTDITITNDLTLSKTVGTYQSKPGLYDILLDEVIIGAKSRVVARITSTTPYVDPATNAVVEQVEISEGSSFFALLFDRIQSTTYPNIVLDDISESQIAVVEFDNNTVDFNTKFPENELINHYILPYDNETGDLQDNEYIRNYKIEYGNESGNFVSNEDLSIRKLALTNEVGEGFFSLGQILRSRDTKAEIIGYNQAQKTLYLGKLGRINSTGLDIHNLTFAGNAALSTTQTKFGLTSLSLDGTGDYISESSSSDYGVGTAGYTLEAWVRPAAGALTGTAHLVDMRTTGTEVALRLYIEAGQVRLNVNGTDVVTSGAITLVADTWAHVAVVRDGTDMELFIDGASVGTGTDANTYTAKPIVIGSSYNNADAYEGYIDELRFSNVARYTAAFTPRTGIFQGDINTKLLLHFDGANGDTYSYDWSGSQDFTFGEEFNNDAINATTNANGSAVVAGFTGNTHRYYDAATLLDNNKKFIAKEVVYLLTQQYPSLTIPGGNVNCEDDIEDIIEALVEDLRNGSNNHIWDASALYVDRTDVNAVVLNHVETEIDETVWAYNKLGDFIPYIINNVLWTVSGSHGLTQYTDTTLTDSNNTVYAQFTPTAATYNASTGEMELTIGTHSLTTSSQISLSTGGIVFTCSSDNDVTQHAYPRSDDPAHQSVLKVSATTATTITINVGASPSDQQYTHVFVSAATNSVSLLNYTTGDCSDVASTADNLLDILIDTLTNADLASPVDHLGTITKVSPAVEYSGATVDSFYEETLQANYTDNANDILYTNKIGASGQYRFRDAANLIRSNRTAIVDKAAFDMLTRYPDLTQSMPRNADGTSTAGTERCKADLGLILDDIATDIENGGNKTVATTSKFYIGNNNVLQHIRLQVWQSVYAHERLGFYAKQAINGDLTTDNTDELIIGDWGITNDAGQCANVQTAIDNLVTLLNDTIAPTGADFGIAADRLHFNRDFMAEEATGLLDNEFTYVLNNVTYRAFDYPNGTAGRTKCQRDLKLIIISAISDLQTGGTNSTIDAIELYFKANLQLDHIEDQLSATIFAIESLRNVGLKAIENLLYSTGSAVTGDQYSGQYASSAAFRDSESMTNVEAVKSRWGELIDIAVRILSPAGIPGRYASQQMLFNKNYYKTEITNTIVDQFGQGTWQYDTFLDGLVDNLSHDIIITDTSSSNTTEARRISLSREGVVSELVFTAGAGYQSLPTIAFTAPSAGITAAAVATLEASGPLSSITITDGGAGYTLPPDITLSGTNVTNDGLTAILTSDSVTSMVYDGRVWDADDFTSVGTGTEAQDAGTGTGTTGGFAGGGRHVRFGAASGTRFVVTDGLDTTGYDKFRAYVIAGNGSNGGDAPETGTNNEDLELYYRVGAGAWTYVQDLISASNVASFATWTAVEANLPAAAKASNVSFKIQQTYYEDSVSFDHYGLKRLGVIDDAKEFEGDVTISVANAAEETASTTEAAASFITLREVNSVTITNPGRGYDPASPPTATFSGGNPSTPATISNINVVLDTSRFTNGETLTSSGGGTAQVLEDTGNAVYIGPITGTVFADADTLTGGTSGVTSTIPSSGVGTVFDYYTNVGNVLTFNDARLIQSPIESEFSVTNLWTNPEAFEVNWTTVDSTFAVNDILAPDGTQTAEKIIASVSGTNHGLIRDYSLNQFTTMDSGNVTFDSGTDTFDTGSVSNEEDQTFTSSVFVKSAEYSRVRFVIALDEGLSGEQTLFFDVNMADGSFGSIFQTQGGLISYEMNTVPFGDGWYRIYATLRFSFGFSTLRTRIRIKNENNQSTFSGDGSSGIYVWGAKLNKGVFDAYTAVGGKQFFSNTEYNVKLFALDLLEDYIESALDGALATPTPNGSYAFDNTTWRSAYNTDEILTIVRENVQFYRNQLGNSTYYVDVTVNPGITIPAREYGITYVPTGAGGGLSTSDYFYGQYSDQNAELESVILNEAQVAKVYKRFRIDGDITDGPYTMGESIVKQGDSNVTGLVYGFHEDENYKYLDVEITGGTWTINDVIQGSANTTIATLSSIENRLHIIKLKGDFVNDIPFYAYTSEQSALPTAFYKNEAAVLDNRGGKLTVDTATLNGTFDKNSVVYSSSTELYIDVQQYEGLDVKIGDKIISGGNVRYSFSTSVADFTVGHYIYKLNSGGGRDASKRAIITGKDTDNNYLYVAPIDGTFVITDSVGDFGAAGGGANTISTGTISTVVTTTGSAAALIGNIVAVGVNKRLYLTSVIGTWGVNDYVVGKQNYKSVILDKVISRARVKRAFRGFDGTQTTFDLSISNGTAYLPDPAGHMLIFVNGILQPPGAGNAYNAFSDKIQFAEAPDPGSTFTGFYVGKLRQLDDISFEFDSLRQSFNLKRDDVFYSLTLTEGVQSTTIRPENNIIVSLNGVIQEPGVGFEIVGSRIIFSEIPRVGSSFAAFSYVGSEADVDAAEVVPPVEPGDFLEIQGETEDREVAVIESSNSLITFDYLGSVFGQNAEATAVLTSGFIQKVSVTSPGSAYTSRPVVRVDSISGFNADIRAIVGINTVEVNNTGSGYKNSTIEVETEVPDDWTAPNLADYGEETVDYL</sequence>
<keyword evidence="1" id="KW-0732">Signal</keyword>
<evidence type="ECO:0000256" key="2">
    <source>
        <dbReference type="ARBA" id="ARBA00023157"/>
    </source>
</evidence>
<dbReference type="SUPFAM" id="SSF49899">
    <property type="entry name" value="Concanavalin A-like lectins/glucanases"/>
    <property type="match status" value="2"/>
</dbReference>
<dbReference type="Gene3D" id="2.60.120.260">
    <property type="entry name" value="Galactose-binding domain-like"/>
    <property type="match status" value="1"/>
</dbReference>
<dbReference type="InterPro" id="IPR013320">
    <property type="entry name" value="ConA-like_dom_sf"/>
</dbReference>